<reference evidence="4 5" key="1">
    <citation type="submission" date="2019-03" db="EMBL/GenBank/DDBJ databases">
        <title>Genomic Encyclopedia of Type Strains, Phase IV (KMG-IV): sequencing the most valuable type-strain genomes for metagenomic binning, comparative biology and taxonomic classification.</title>
        <authorList>
            <person name="Goeker M."/>
        </authorList>
    </citation>
    <scope>NUCLEOTIDE SEQUENCE [LARGE SCALE GENOMIC DNA]</scope>
    <source>
        <strain evidence="4 5">DSM 15505</strain>
    </source>
</reference>
<keyword evidence="1" id="KW-0732">Signal</keyword>
<dbReference type="NCBIfam" id="TIGR02595">
    <property type="entry name" value="PEP_CTERM"/>
    <property type="match status" value="1"/>
</dbReference>
<dbReference type="Proteomes" id="UP000295830">
    <property type="component" value="Unassembled WGS sequence"/>
</dbReference>
<name>A0A4R7JT40_9GAMM</name>
<accession>A0A4R7JT40</accession>
<dbReference type="EMBL" id="SOAX01000003">
    <property type="protein sequence ID" value="TDT41472.1"/>
    <property type="molecule type" value="Genomic_DNA"/>
</dbReference>
<sequence>MQSIRSLAKNSILLGALAIAAGSANANLIQNGSFENPDVDTGSWAYFSSSDVPGWDGSNIEVWDSYNGVNAFDGVQFAELNAHPDTNNAFEIYQDINTQIGQWYDISFAYRARNNDSEEFQFLAGNSNWNLNDHATTGWSLFSGAFQASSATSQIRFLSVTPETGTMGNFLDDVRVTAKVPEPGTLALLGLGLAGLGMARRRR</sequence>
<evidence type="ECO:0000313" key="4">
    <source>
        <dbReference type="EMBL" id="TDT41472.1"/>
    </source>
</evidence>
<keyword evidence="5" id="KW-1185">Reference proteome</keyword>
<dbReference type="InterPro" id="IPR013424">
    <property type="entry name" value="Ice-binding_C"/>
</dbReference>
<comment type="caution">
    <text evidence="4">The sequence shown here is derived from an EMBL/GenBank/DDBJ whole genome shotgun (WGS) entry which is preliminary data.</text>
</comment>
<proteinExistence type="predicted"/>
<evidence type="ECO:0000259" key="2">
    <source>
        <dbReference type="Pfam" id="PF04862"/>
    </source>
</evidence>
<dbReference type="RefSeq" id="WP_133735839.1">
    <property type="nucleotide sequence ID" value="NZ_SOAX01000003.1"/>
</dbReference>
<feature type="domain" description="Ice-binding protein C-terminal" evidence="3">
    <location>
        <begin position="180"/>
        <end position="202"/>
    </location>
</feature>
<gene>
    <name evidence="4" type="ORF">DES49_1566</name>
</gene>
<protein>
    <submittedName>
        <fullName evidence="4">Putative secreted protein with PEP-CTERM sorting signal</fullName>
    </submittedName>
</protein>
<feature type="signal peptide" evidence="1">
    <location>
        <begin position="1"/>
        <end position="26"/>
    </location>
</feature>
<dbReference type="OrthoDB" id="5761316at2"/>
<dbReference type="Gene3D" id="2.60.120.260">
    <property type="entry name" value="Galactose-binding domain-like"/>
    <property type="match status" value="1"/>
</dbReference>
<dbReference type="Pfam" id="PF07589">
    <property type="entry name" value="PEP-CTERM"/>
    <property type="match status" value="1"/>
</dbReference>
<feature type="chain" id="PRO_5020790567" evidence="1">
    <location>
        <begin position="27"/>
        <end position="203"/>
    </location>
</feature>
<dbReference type="InterPro" id="IPR008979">
    <property type="entry name" value="Galactose-bd-like_sf"/>
</dbReference>
<evidence type="ECO:0000259" key="3">
    <source>
        <dbReference type="Pfam" id="PF07589"/>
    </source>
</evidence>
<dbReference type="Pfam" id="PF04862">
    <property type="entry name" value="DUF642"/>
    <property type="match status" value="1"/>
</dbReference>
<feature type="domain" description="DUF642" evidence="2">
    <location>
        <begin position="27"/>
        <end position="176"/>
    </location>
</feature>
<dbReference type="SUPFAM" id="SSF49785">
    <property type="entry name" value="Galactose-binding domain-like"/>
    <property type="match status" value="1"/>
</dbReference>
<evidence type="ECO:0000313" key="5">
    <source>
        <dbReference type="Proteomes" id="UP000295830"/>
    </source>
</evidence>
<dbReference type="AlphaFoldDB" id="A0A4R7JT40"/>
<evidence type="ECO:0000256" key="1">
    <source>
        <dbReference type="SAM" id="SignalP"/>
    </source>
</evidence>
<dbReference type="InterPro" id="IPR006946">
    <property type="entry name" value="DGR2-like_dom"/>
</dbReference>
<organism evidence="4 5">
    <name type="scientific">Halospina denitrificans</name>
    <dbReference type="NCBI Taxonomy" id="332522"/>
    <lineage>
        <taxon>Bacteria</taxon>
        <taxon>Pseudomonadati</taxon>
        <taxon>Pseudomonadota</taxon>
        <taxon>Gammaproteobacteria</taxon>
        <taxon>Halospina</taxon>
    </lineage>
</organism>